<evidence type="ECO:0000256" key="3">
    <source>
        <dbReference type="ARBA" id="ARBA00023295"/>
    </source>
</evidence>
<feature type="domain" description="Fungal lipase-type" evidence="6">
    <location>
        <begin position="319"/>
        <end position="457"/>
    </location>
</feature>
<sequence>MASARVISILGLTSLVVAAPGFSPEFGNGIVSRQDSGVTTLMDAQVDAFLPYSYYAATNCEANPSFIPIASGGDGNAVQYWFVGYDPTLETVIVSHEGTDPEEIEALLTDLDFFLQPLNRTLFPGLDPSIEVHSGFADEHALTAEAILAAVKTAISTHSATKVTVVGHSLGAALSLLDSVYLPLHISGVTFRAILYGLPRVGNPAFATQASVGNIVQRVNNKADFIPILPFEDMGYMHPTGEVHIEVCGLIMLSGFNSYTPYAWYSAAAYCSAASTLAWDCGVNCEANPSFIPVASGGNGDSVQFWFVGYDPTLKSVIVAHQGTDPSEILSDVTDTKFFLKSLNSTLFPGISSSVEAHTGFASDQASSATAVLSAVKTAISAHSATKVTLVGHSLGGAIALIDSIYLPLHITGVTFQTITFGLPRVGNQAFADLASVGNTVTHINNKEDIVPILPGMFLGYHHPTGEIHIQDSNAWDACPGMDNDSDLCSTGDVPTILSGSESYHDGPYNGVTMSSSLHAPVIRAEFFFASKSQPITLPAIMTSRMNLNHTAIYRFRKQRGVNLGSWFVLERWITDRPFSQAAAPAKSDLDVARGKDARRILEEHYDSWITESDWRWIAQHGFNTVRIPIGFYHLCGVEPSVLVGTDFSELNHVFCGAWSRILKAIETAHRYGLGVLIDLHAAPGKQNADAHSGSSNAPTFFTDSGMRKRTVKVLRILATQLKSLPNVVGIELLNEPHPDSDSKLEKWYLEAFAALAEVDPALPIYIGDCWKTEHYAEFLKSSTNKPRPALVVLDHHLYRCFTAQDTKTSATTHAHNLTDKNASTPRMFSRVAEMLDEAGAALVVGEWSGALNPGSLIGEPDERKIYIAAQLALFDMQCQGNFFWTYKKAGHAPDAGWCLRDAVETGQYPTQGTQGDLKVKKRFEDDEARQSNTRNRLGDAALRDHVAYWSKYPGNYHHARFSEGFLHGWDDNYSFLTSSLSELGFVGAWARSRTTDHGAGFWEYRHGFRQGVAAATRDFREHYC</sequence>
<dbReference type="OrthoDB" id="1887033at2759"/>
<comment type="caution">
    <text evidence="7">The sequence shown here is derived from an EMBL/GenBank/DDBJ whole genome shotgun (WGS) entry which is preliminary data.</text>
</comment>
<keyword evidence="2" id="KW-0378">Hydrolase</keyword>
<dbReference type="Pfam" id="PF01764">
    <property type="entry name" value="Lipase_3"/>
    <property type="match status" value="2"/>
</dbReference>
<dbReference type="GO" id="GO:0006629">
    <property type="term" value="P:lipid metabolic process"/>
    <property type="evidence" value="ECO:0007669"/>
    <property type="project" value="InterPro"/>
</dbReference>
<dbReference type="PROSITE" id="PS00659">
    <property type="entry name" value="GLYCOSYL_HYDROL_F5"/>
    <property type="match status" value="1"/>
</dbReference>
<evidence type="ECO:0000256" key="1">
    <source>
        <dbReference type="ARBA" id="ARBA00005641"/>
    </source>
</evidence>
<feature type="domain" description="Glycoside hydrolase family 5" evidence="5">
    <location>
        <begin position="611"/>
        <end position="858"/>
    </location>
</feature>
<dbReference type="InterPro" id="IPR050386">
    <property type="entry name" value="Glycosyl_hydrolase_5"/>
</dbReference>
<comment type="similarity">
    <text evidence="1">Belongs to the glycosyl hydrolase 5 (cellulase A) family.</text>
</comment>
<dbReference type="Gene3D" id="3.40.50.1820">
    <property type="entry name" value="alpha/beta hydrolase"/>
    <property type="match status" value="2"/>
</dbReference>
<dbReference type="Proteomes" id="UP000613580">
    <property type="component" value="Unassembled WGS sequence"/>
</dbReference>
<evidence type="ECO:0000256" key="2">
    <source>
        <dbReference type="ARBA" id="ARBA00022801"/>
    </source>
</evidence>
<keyword evidence="4" id="KW-0732">Signal</keyword>
<dbReference type="InterPro" id="IPR017853">
    <property type="entry name" value="GH"/>
</dbReference>
<reference evidence="7" key="1">
    <citation type="submission" date="2020-05" db="EMBL/GenBank/DDBJ databases">
        <title>Mycena genomes resolve the evolution of fungal bioluminescence.</title>
        <authorList>
            <person name="Tsai I.J."/>
        </authorList>
    </citation>
    <scope>NUCLEOTIDE SEQUENCE</scope>
    <source>
        <strain evidence="7">110903Hualien_Pintung</strain>
    </source>
</reference>
<dbReference type="AlphaFoldDB" id="A0A8H6VV61"/>
<dbReference type="SUPFAM" id="SSF53474">
    <property type="entry name" value="alpha/beta-Hydrolases"/>
    <property type="match status" value="2"/>
</dbReference>
<proteinExistence type="inferred from homology"/>
<evidence type="ECO:0000313" key="8">
    <source>
        <dbReference type="Proteomes" id="UP000613580"/>
    </source>
</evidence>
<name>A0A8H6VV61_MYCCL</name>
<dbReference type="InterPro" id="IPR029058">
    <property type="entry name" value="AB_hydrolase_fold"/>
</dbReference>
<dbReference type="InterPro" id="IPR018087">
    <property type="entry name" value="Glyco_hydro_5_CS"/>
</dbReference>
<dbReference type="PANTHER" id="PTHR31297:SF43">
    <property type="entry name" value="GLUCAN 1,3-BETA-GLUCOSIDASE 3"/>
    <property type="match status" value="1"/>
</dbReference>
<evidence type="ECO:0000259" key="6">
    <source>
        <dbReference type="Pfam" id="PF01764"/>
    </source>
</evidence>
<dbReference type="GO" id="GO:0009986">
    <property type="term" value="C:cell surface"/>
    <property type="evidence" value="ECO:0007669"/>
    <property type="project" value="TreeGrafter"/>
</dbReference>
<dbReference type="GO" id="GO:0046557">
    <property type="term" value="F:glucan endo-1,6-beta-glucosidase activity"/>
    <property type="evidence" value="ECO:0007669"/>
    <property type="project" value="TreeGrafter"/>
</dbReference>
<feature type="domain" description="Fungal lipase-type" evidence="6">
    <location>
        <begin position="94"/>
        <end position="233"/>
    </location>
</feature>
<feature type="chain" id="PRO_5034149973" evidence="4">
    <location>
        <begin position="19"/>
        <end position="1025"/>
    </location>
</feature>
<evidence type="ECO:0000256" key="4">
    <source>
        <dbReference type="SAM" id="SignalP"/>
    </source>
</evidence>
<evidence type="ECO:0000313" key="7">
    <source>
        <dbReference type="EMBL" id="KAF7289449.1"/>
    </source>
</evidence>
<dbReference type="InterPro" id="IPR002921">
    <property type="entry name" value="Fungal_lipase-type"/>
</dbReference>
<dbReference type="Pfam" id="PF00150">
    <property type="entry name" value="Cellulase"/>
    <property type="match status" value="1"/>
</dbReference>
<dbReference type="GO" id="GO:0009251">
    <property type="term" value="P:glucan catabolic process"/>
    <property type="evidence" value="ECO:0007669"/>
    <property type="project" value="TreeGrafter"/>
</dbReference>
<dbReference type="EMBL" id="JACAZE010000029">
    <property type="protein sequence ID" value="KAF7289449.1"/>
    <property type="molecule type" value="Genomic_DNA"/>
</dbReference>
<evidence type="ECO:0000259" key="5">
    <source>
        <dbReference type="Pfam" id="PF00150"/>
    </source>
</evidence>
<dbReference type="CDD" id="cd00519">
    <property type="entry name" value="Lipase_3"/>
    <property type="match status" value="2"/>
</dbReference>
<dbReference type="PANTHER" id="PTHR31297">
    <property type="entry name" value="GLUCAN ENDO-1,6-BETA-GLUCOSIDASE B"/>
    <property type="match status" value="1"/>
</dbReference>
<dbReference type="InterPro" id="IPR001547">
    <property type="entry name" value="Glyco_hydro_5"/>
</dbReference>
<accession>A0A8H6VV61</accession>
<organism evidence="7 8">
    <name type="scientific">Mycena chlorophos</name>
    <name type="common">Agaric fungus</name>
    <name type="synonym">Agaricus chlorophos</name>
    <dbReference type="NCBI Taxonomy" id="658473"/>
    <lineage>
        <taxon>Eukaryota</taxon>
        <taxon>Fungi</taxon>
        <taxon>Dikarya</taxon>
        <taxon>Basidiomycota</taxon>
        <taxon>Agaricomycotina</taxon>
        <taxon>Agaricomycetes</taxon>
        <taxon>Agaricomycetidae</taxon>
        <taxon>Agaricales</taxon>
        <taxon>Marasmiineae</taxon>
        <taxon>Mycenaceae</taxon>
        <taxon>Mycena</taxon>
    </lineage>
</organism>
<dbReference type="GO" id="GO:0005576">
    <property type="term" value="C:extracellular region"/>
    <property type="evidence" value="ECO:0007669"/>
    <property type="project" value="TreeGrafter"/>
</dbReference>
<keyword evidence="3" id="KW-0326">Glycosidase</keyword>
<protein>
    <submittedName>
        <fullName evidence="7">Glucan 1,3-beta-glucosidase 3</fullName>
    </submittedName>
</protein>
<dbReference type="SUPFAM" id="SSF51445">
    <property type="entry name" value="(Trans)glycosidases"/>
    <property type="match status" value="1"/>
</dbReference>
<feature type="signal peptide" evidence="4">
    <location>
        <begin position="1"/>
        <end position="18"/>
    </location>
</feature>
<dbReference type="Gene3D" id="3.20.20.80">
    <property type="entry name" value="Glycosidases"/>
    <property type="match status" value="1"/>
</dbReference>
<gene>
    <name evidence="7" type="ORF">HMN09_01338800</name>
</gene>
<keyword evidence="8" id="KW-1185">Reference proteome</keyword>